<dbReference type="InterPro" id="IPR011016">
    <property type="entry name" value="Znf_RING-CH"/>
</dbReference>
<gene>
    <name evidence="11" type="ORF">B0H16DRAFT_1526294</name>
</gene>
<dbReference type="Pfam" id="PF13639">
    <property type="entry name" value="zf-RING_2"/>
    <property type="match status" value="1"/>
</dbReference>
<evidence type="ECO:0000256" key="5">
    <source>
        <dbReference type="ARBA" id="ARBA00022833"/>
    </source>
</evidence>
<feature type="region of interest" description="Disordered" evidence="9">
    <location>
        <begin position="219"/>
        <end position="238"/>
    </location>
</feature>
<dbReference type="InterPro" id="IPR051653">
    <property type="entry name" value="E3_ligase_sorting_rcpt"/>
</dbReference>
<keyword evidence="7" id="KW-0472">Membrane</keyword>
<sequence length="238" mass="24980">MNFVNGLRRRSVSVVPPSSSAGGAEDAEAVDGDEGADAERDADGEVEDDAAAERGDEGTTAQQTQAPEEATSQPQGQAQGGAPGQPQALPPAPDASRTFLIYVIGGYYPPEHAILNGSEGFEALLDLADLLGPLRPPTASKADIARAGLAVVRRDDLAALEKEGRVVNTCVERCLICLDDYDEADEIRVLSCRHAFHQTCVDRWLETGRNNCPACRSKGVPTDLAAPPPPPSATTAAH</sequence>
<keyword evidence="3" id="KW-0479">Metal-binding</keyword>
<reference evidence="11" key="1">
    <citation type="submission" date="2023-03" db="EMBL/GenBank/DDBJ databases">
        <title>Massive genome expansion in bonnet fungi (Mycena s.s.) driven by repeated elements and novel gene families across ecological guilds.</title>
        <authorList>
            <consortium name="Lawrence Berkeley National Laboratory"/>
            <person name="Harder C.B."/>
            <person name="Miyauchi S."/>
            <person name="Viragh M."/>
            <person name="Kuo A."/>
            <person name="Thoen E."/>
            <person name="Andreopoulos B."/>
            <person name="Lu D."/>
            <person name="Skrede I."/>
            <person name="Drula E."/>
            <person name="Henrissat B."/>
            <person name="Morin E."/>
            <person name="Kohler A."/>
            <person name="Barry K."/>
            <person name="LaButti K."/>
            <person name="Morin E."/>
            <person name="Salamov A."/>
            <person name="Lipzen A."/>
            <person name="Mereny Z."/>
            <person name="Hegedus B."/>
            <person name="Baldrian P."/>
            <person name="Stursova M."/>
            <person name="Weitz H."/>
            <person name="Taylor A."/>
            <person name="Grigoriev I.V."/>
            <person name="Nagy L.G."/>
            <person name="Martin F."/>
            <person name="Kauserud H."/>
        </authorList>
    </citation>
    <scope>NUCLEOTIDE SEQUENCE</scope>
    <source>
        <strain evidence="11">CBHHK182m</strain>
    </source>
</reference>
<dbReference type="Proteomes" id="UP001215598">
    <property type="component" value="Unassembled WGS sequence"/>
</dbReference>
<keyword evidence="2" id="KW-0812">Transmembrane</keyword>
<dbReference type="SUPFAM" id="SSF57850">
    <property type="entry name" value="RING/U-box"/>
    <property type="match status" value="1"/>
</dbReference>
<evidence type="ECO:0000259" key="10">
    <source>
        <dbReference type="PROSITE" id="PS50089"/>
    </source>
</evidence>
<dbReference type="FunFam" id="3.30.40.10:FF:000728">
    <property type="entry name" value="Unplaced genomic scaffold supercont1.4, whole genome shotgun sequence"/>
    <property type="match status" value="1"/>
</dbReference>
<feature type="region of interest" description="Disordered" evidence="9">
    <location>
        <begin position="1"/>
        <end position="93"/>
    </location>
</feature>
<evidence type="ECO:0000256" key="7">
    <source>
        <dbReference type="ARBA" id="ARBA00023136"/>
    </source>
</evidence>
<evidence type="ECO:0000256" key="8">
    <source>
        <dbReference type="PROSITE-ProRule" id="PRU00175"/>
    </source>
</evidence>
<evidence type="ECO:0000313" key="11">
    <source>
        <dbReference type="EMBL" id="KAJ7764945.1"/>
    </source>
</evidence>
<evidence type="ECO:0000256" key="4">
    <source>
        <dbReference type="ARBA" id="ARBA00022771"/>
    </source>
</evidence>
<dbReference type="SMART" id="SM00184">
    <property type="entry name" value="RING"/>
    <property type="match status" value="1"/>
</dbReference>
<evidence type="ECO:0000256" key="3">
    <source>
        <dbReference type="ARBA" id="ARBA00022723"/>
    </source>
</evidence>
<evidence type="ECO:0000256" key="9">
    <source>
        <dbReference type="SAM" id="MobiDB-lite"/>
    </source>
</evidence>
<feature type="domain" description="RING-type" evidence="10">
    <location>
        <begin position="174"/>
        <end position="216"/>
    </location>
</feature>
<keyword evidence="5" id="KW-0862">Zinc</keyword>
<dbReference type="InterPro" id="IPR013083">
    <property type="entry name" value="Znf_RING/FYVE/PHD"/>
</dbReference>
<dbReference type="PANTHER" id="PTHR47168:SF1">
    <property type="entry name" value="OS02G0798600 PROTEIN"/>
    <property type="match status" value="1"/>
</dbReference>
<dbReference type="GO" id="GO:0008270">
    <property type="term" value="F:zinc ion binding"/>
    <property type="evidence" value="ECO:0007669"/>
    <property type="project" value="UniProtKB-KW"/>
</dbReference>
<dbReference type="PROSITE" id="PS50089">
    <property type="entry name" value="ZF_RING_2"/>
    <property type="match status" value="1"/>
</dbReference>
<evidence type="ECO:0000256" key="2">
    <source>
        <dbReference type="ARBA" id="ARBA00022692"/>
    </source>
</evidence>
<evidence type="ECO:0000256" key="1">
    <source>
        <dbReference type="ARBA" id="ARBA00004167"/>
    </source>
</evidence>
<evidence type="ECO:0000313" key="12">
    <source>
        <dbReference type="Proteomes" id="UP001215598"/>
    </source>
</evidence>
<feature type="compositionally biased region" description="Low complexity" evidence="9">
    <location>
        <begin position="12"/>
        <end position="24"/>
    </location>
</feature>
<protein>
    <recommendedName>
        <fullName evidence="10">RING-type domain-containing protein</fullName>
    </recommendedName>
</protein>
<dbReference type="SMART" id="SM00744">
    <property type="entry name" value="RINGv"/>
    <property type="match status" value="1"/>
</dbReference>
<dbReference type="CDD" id="cd16473">
    <property type="entry name" value="RING-H2_RNF103"/>
    <property type="match status" value="1"/>
</dbReference>
<dbReference type="PANTHER" id="PTHR47168">
    <property type="entry name" value="RING ZINC FINGER DOMAIN SUPERFAMILY PROTEIN-RELATED"/>
    <property type="match status" value="1"/>
</dbReference>
<feature type="compositionally biased region" description="Acidic residues" evidence="9">
    <location>
        <begin position="25"/>
        <end position="36"/>
    </location>
</feature>
<evidence type="ECO:0000256" key="6">
    <source>
        <dbReference type="ARBA" id="ARBA00022989"/>
    </source>
</evidence>
<feature type="compositionally biased region" description="Polar residues" evidence="9">
    <location>
        <begin position="59"/>
        <end position="72"/>
    </location>
</feature>
<dbReference type="Gene3D" id="3.30.40.10">
    <property type="entry name" value="Zinc/RING finger domain, C3HC4 (zinc finger)"/>
    <property type="match status" value="1"/>
</dbReference>
<dbReference type="EMBL" id="JARKIB010000027">
    <property type="protein sequence ID" value="KAJ7764945.1"/>
    <property type="molecule type" value="Genomic_DNA"/>
</dbReference>
<proteinExistence type="predicted"/>
<dbReference type="InterPro" id="IPR001841">
    <property type="entry name" value="Znf_RING"/>
</dbReference>
<comment type="caution">
    <text evidence="11">The sequence shown here is derived from an EMBL/GenBank/DDBJ whole genome shotgun (WGS) entry which is preliminary data.</text>
</comment>
<comment type="subcellular location">
    <subcellularLocation>
        <location evidence="1">Membrane</location>
        <topology evidence="1">Single-pass membrane protein</topology>
    </subcellularLocation>
</comment>
<keyword evidence="6" id="KW-1133">Transmembrane helix</keyword>
<dbReference type="AlphaFoldDB" id="A0AAD7JHJ4"/>
<keyword evidence="4 8" id="KW-0863">Zinc-finger</keyword>
<accession>A0AAD7JHJ4</accession>
<name>A0AAD7JHJ4_9AGAR</name>
<dbReference type="GO" id="GO:0016020">
    <property type="term" value="C:membrane"/>
    <property type="evidence" value="ECO:0007669"/>
    <property type="project" value="UniProtKB-SubCell"/>
</dbReference>
<organism evidence="11 12">
    <name type="scientific">Mycena metata</name>
    <dbReference type="NCBI Taxonomy" id="1033252"/>
    <lineage>
        <taxon>Eukaryota</taxon>
        <taxon>Fungi</taxon>
        <taxon>Dikarya</taxon>
        <taxon>Basidiomycota</taxon>
        <taxon>Agaricomycotina</taxon>
        <taxon>Agaricomycetes</taxon>
        <taxon>Agaricomycetidae</taxon>
        <taxon>Agaricales</taxon>
        <taxon>Marasmiineae</taxon>
        <taxon>Mycenaceae</taxon>
        <taxon>Mycena</taxon>
    </lineage>
</organism>
<keyword evidence="12" id="KW-1185">Reference proteome</keyword>